<dbReference type="PANTHER" id="PTHR23150:SF19">
    <property type="entry name" value="FORMYLGLYCINE-GENERATING ENZYME"/>
    <property type="match status" value="1"/>
</dbReference>
<dbReference type="Pfam" id="PF03781">
    <property type="entry name" value="FGE-sulfatase"/>
    <property type="match status" value="1"/>
</dbReference>
<dbReference type="InterPro" id="IPR042095">
    <property type="entry name" value="SUMF_sf"/>
</dbReference>
<dbReference type="PANTHER" id="PTHR23150">
    <property type="entry name" value="SULFATASE MODIFYING FACTOR 1, 2"/>
    <property type="match status" value="1"/>
</dbReference>
<dbReference type="InterPro" id="IPR005532">
    <property type="entry name" value="SUMF_dom"/>
</dbReference>
<dbReference type="GO" id="GO:0120147">
    <property type="term" value="F:formylglycine-generating oxidase activity"/>
    <property type="evidence" value="ECO:0007669"/>
    <property type="project" value="TreeGrafter"/>
</dbReference>
<proteinExistence type="predicted"/>
<dbReference type="InterPro" id="IPR051043">
    <property type="entry name" value="Sulfatase_Mod_Factor_Kinase"/>
</dbReference>
<dbReference type="EMBL" id="BLAE01000032">
    <property type="protein sequence ID" value="GES11760.1"/>
    <property type="molecule type" value="Genomic_DNA"/>
</dbReference>
<accession>A0A5M3WT21</accession>
<dbReference type="AlphaFoldDB" id="A0A5M3WT21"/>
<evidence type="ECO:0000313" key="2">
    <source>
        <dbReference type="EMBL" id="GES11760.1"/>
    </source>
</evidence>
<sequence length="275" mass="30493">MGDAFAEGYPSDGERPVHRVTVSGFTIGSTTVTNQEFAVFAGATGYRTEAERYGSSAVFHSALRAPARDVLGAAAGAAWWLNVRRADWRHPAGRNSHWTDVPDHPVVHVSWRDAVAYCEWAGARLPTEAEWEYAARGGHQGRRFPWGQELTPEGTDLCNIWHGEFPTHNTLSDGFLTTAPVRSFPPNDFGLYEMTGNVWEWCADWFSASYYQRSPLHDPRGPLSGSARVTRGGSYLCHRSYCHRYRVAARSRNTPESSSGNCGFRVVRASPLPAT</sequence>
<protein>
    <recommendedName>
        <fullName evidence="1">Sulfatase-modifying factor enzyme-like domain-containing protein</fullName>
    </recommendedName>
</protein>
<name>A0A5M3WT21_9ACTN</name>
<dbReference type="SUPFAM" id="SSF56436">
    <property type="entry name" value="C-type lectin-like"/>
    <property type="match status" value="1"/>
</dbReference>
<dbReference type="InterPro" id="IPR016187">
    <property type="entry name" value="CTDL_fold"/>
</dbReference>
<organism evidence="2 3">
    <name type="scientific">Acrocarpospora macrocephala</name>
    <dbReference type="NCBI Taxonomy" id="150177"/>
    <lineage>
        <taxon>Bacteria</taxon>
        <taxon>Bacillati</taxon>
        <taxon>Actinomycetota</taxon>
        <taxon>Actinomycetes</taxon>
        <taxon>Streptosporangiales</taxon>
        <taxon>Streptosporangiaceae</taxon>
        <taxon>Acrocarpospora</taxon>
    </lineage>
</organism>
<feature type="domain" description="Sulfatase-modifying factor enzyme-like" evidence="1">
    <location>
        <begin position="2"/>
        <end position="268"/>
    </location>
</feature>
<comment type="caution">
    <text evidence="2">The sequence shown here is derived from an EMBL/GenBank/DDBJ whole genome shotgun (WGS) entry which is preliminary data.</text>
</comment>
<dbReference type="Gene3D" id="3.90.1580.10">
    <property type="entry name" value="paralog of FGE (formylglycine-generating enzyme)"/>
    <property type="match status" value="1"/>
</dbReference>
<keyword evidence="3" id="KW-1185">Reference proteome</keyword>
<gene>
    <name evidence="2" type="ORF">Amac_053570</name>
</gene>
<reference evidence="2 3" key="1">
    <citation type="submission" date="2019-10" db="EMBL/GenBank/DDBJ databases">
        <title>Whole genome shotgun sequence of Acrocarpospora macrocephala NBRC 16266.</title>
        <authorList>
            <person name="Ichikawa N."/>
            <person name="Kimura A."/>
            <person name="Kitahashi Y."/>
            <person name="Komaki H."/>
            <person name="Oguchi A."/>
        </authorList>
    </citation>
    <scope>NUCLEOTIDE SEQUENCE [LARGE SCALE GENOMIC DNA]</scope>
    <source>
        <strain evidence="2 3">NBRC 16266</strain>
    </source>
</reference>
<dbReference type="Proteomes" id="UP000331127">
    <property type="component" value="Unassembled WGS sequence"/>
</dbReference>
<evidence type="ECO:0000313" key="3">
    <source>
        <dbReference type="Proteomes" id="UP000331127"/>
    </source>
</evidence>
<evidence type="ECO:0000259" key="1">
    <source>
        <dbReference type="Pfam" id="PF03781"/>
    </source>
</evidence>